<name>A0A2K1KNE5_PHYPA</name>
<dbReference type="Proteomes" id="UP000006727">
    <property type="component" value="Chromosome 4"/>
</dbReference>
<evidence type="ECO:0000313" key="2">
    <source>
        <dbReference type="EnsemblPlants" id="PAC:32922790.CDS.1"/>
    </source>
</evidence>
<evidence type="ECO:0000313" key="3">
    <source>
        <dbReference type="Proteomes" id="UP000006727"/>
    </source>
</evidence>
<dbReference type="Gramene" id="Pp3c4_14320V3.2">
    <property type="protein sequence ID" value="PAC:32922791.CDS.1"/>
    <property type="gene ID" value="Pp3c4_14320"/>
</dbReference>
<dbReference type="PaxDb" id="3218-PP1S219_37V6.1"/>
<reference evidence="1 3" key="1">
    <citation type="journal article" date="2008" name="Science">
        <title>The Physcomitrella genome reveals evolutionary insights into the conquest of land by plants.</title>
        <authorList>
            <person name="Rensing S."/>
            <person name="Lang D."/>
            <person name="Zimmer A."/>
            <person name="Terry A."/>
            <person name="Salamov A."/>
            <person name="Shapiro H."/>
            <person name="Nishiyama T."/>
            <person name="Perroud P.-F."/>
            <person name="Lindquist E."/>
            <person name="Kamisugi Y."/>
            <person name="Tanahashi T."/>
            <person name="Sakakibara K."/>
            <person name="Fujita T."/>
            <person name="Oishi K."/>
            <person name="Shin-I T."/>
            <person name="Kuroki Y."/>
            <person name="Toyoda A."/>
            <person name="Suzuki Y."/>
            <person name="Hashimoto A."/>
            <person name="Yamaguchi K."/>
            <person name="Sugano A."/>
            <person name="Kohara Y."/>
            <person name="Fujiyama A."/>
            <person name="Anterola A."/>
            <person name="Aoki S."/>
            <person name="Ashton N."/>
            <person name="Barbazuk W.B."/>
            <person name="Barker E."/>
            <person name="Bennetzen J."/>
            <person name="Bezanilla M."/>
            <person name="Blankenship R."/>
            <person name="Cho S.H."/>
            <person name="Dutcher S."/>
            <person name="Estelle M."/>
            <person name="Fawcett J.A."/>
            <person name="Gundlach H."/>
            <person name="Hanada K."/>
            <person name="Heyl A."/>
            <person name="Hicks K.A."/>
            <person name="Hugh J."/>
            <person name="Lohr M."/>
            <person name="Mayer K."/>
            <person name="Melkozernov A."/>
            <person name="Murata T."/>
            <person name="Nelson D."/>
            <person name="Pils B."/>
            <person name="Prigge M."/>
            <person name="Reiss B."/>
            <person name="Renner T."/>
            <person name="Rombauts S."/>
            <person name="Rushton P."/>
            <person name="Sanderfoot A."/>
            <person name="Schween G."/>
            <person name="Shiu S.-H."/>
            <person name="Stueber K."/>
            <person name="Theodoulou F.L."/>
            <person name="Tu H."/>
            <person name="Van de Peer Y."/>
            <person name="Verrier P.J."/>
            <person name="Waters E."/>
            <person name="Wood A."/>
            <person name="Yang L."/>
            <person name="Cove D."/>
            <person name="Cuming A."/>
            <person name="Hasebe M."/>
            <person name="Lucas S."/>
            <person name="Mishler D.B."/>
            <person name="Reski R."/>
            <person name="Grigoriev I."/>
            <person name="Quatrano R.S."/>
            <person name="Boore J.L."/>
        </authorList>
    </citation>
    <scope>NUCLEOTIDE SEQUENCE [LARGE SCALE GENOMIC DNA]</scope>
    <source>
        <strain evidence="2 3">cv. Gransden 2004</strain>
    </source>
</reference>
<evidence type="ECO:0000313" key="1">
    <source>
        <dbReference type="EMBL" id="PNR55304.1"/>
    </source>
</evidence>
<dbReference type="EnsemblPlants" id="Pp3c4_14320V3.1">
    <property type="protein sequence ID" value="PAC:32922790.CDS.1"/>
    <property type="gene ID" value="Pp3c4_14320"/>
</dbReference>
<dbReference type="AlphaFoldDB" id="A0A2K1KNE5"/>
<dbReference type="Gramene" id="Pp3c4_14320V3.1">
    <property type="protein sequence ID" value="PAC:32922790.CDS.1"/>
    <property type="gene ID" value="Pp3c4_14320"/>
</dbReference>
<keyword evidence="3" id="KW-1185">Reference proteome</keyword>
<dbReference type="EMBL" id="ABEU02000004">
    <property type="protein sequence ID" value="PNR55304.1"/>
    <property type="molecule type" value="Genomic_DNA"/>
</dbReference>
<protein>
    <submittedName>
        <fullName evidence="1 2">Uncharacterized protein</fullName>
    </submittedName>
</protein>
<reference evidence="2" key="3">
    <citation type="submission" date="2020-12" db="UniProtKB">
        <authorList>
            <consortium name="EnsemblPlants"/>
        </authorList>
    </citation>
    <scope>IDENTIFICATION</scope>
</reference>
<gene>
    <name evidence="2" type="primary">LOC112281728</name>
    <name evidence="1" type="ORF">PHYPA_006200</name>
</gene>
<dbReference type="EnsemblPlants" id="Pp3c4_14320V3.2">
    <property type="protein sequence ID" value="PAC:32922791.CDS.1"/>
    <property type="gene ID" value="Pp3c4_14320"/>
</dbReference>
<accession>A0A2K1KNE5</accession>
<organism evidence="1">
    <name type="scientific">Physcomitrium patens</name>
    <name type="common">Spreading-leaved earth moss</name>
    <name type="synonym">Physcomitrella patens</name>
    <dbReference type="NCBI Taxonomy" id="3218"/>
    <lineage>
        <taxon>Eukaryota</taxon>
        <taxon>Viridiplantae</taxon>
        <taxon>Streptophyta</taxon>
        <taxon>Embryophyta</taxon>
        <taxon>Bryophyta</taxon>
        <taxon>Bryophytina</taxon>
        <taxon>Bryopsida</taxon>
        <taxon>Funariidae</taxon>
        <taxon>Funariales</taxon>
        <taxon>Funariaceae</taxon>
        <taxon>Physcomitrium</taxon>
    </lineage>
</organism>
<proteinExistence type="predicted"/>
<reference evidence="1 3" key="2">
    <citation type="journal article" date="2018" name="Plant J.">
        <title>The Physcomitrella patens chromosome-scale assembly reveals moss genome structure and evolution.</title>
        <authorList>
            <person name="Lang D."/>
            <person name="Ullrich K.K."/>
            <person name="Murat F."/>
            <person name="Fuchs J."/>
            <person name="Jenkins J."/>
            <person name="Haas F.B."/>
            <person name="Piednoel M."/>
            <person name="Gundlach H."/>
            <person name="Van Bel M."/>
            <person name="Meyberg R."/>
            <person name="Vives C."/>
            <person name="Morata J."/>
            <person name="Symeonidi A."/>
            <person name="Hiss M."/>
            <person name="Muchero W."/>
            <person name="Kamisugi Y."/>
            <person name="Saleh O."/>
            <person name="Blanc G."/>
            <person name="Decker E.L."/>
            <person name="van Gessel N."/>
            <person name="Grimwood J."/>
            <person name="Hayes R.D."/>
            <person name="Graham S.W."/>
            <person name="Gunter L.E."/>
            <person name="McDaniel S.F."/>
            <person name="Hoernstein S.N.W."/>
            <person name="Larsson A."/>
            <person name="Li F.W."/>
            <person name="Perroud P.F."/>
            <person name="Phillips J."/>
            <person name="Ranjan P."/>
            <person name="Rokshar D.S."/>
            <person name="Rothfels C.J."/>
            <person name="Schneider L."/>
            <person name="Shu S."/>
            <person name="Stevenson D.W."/>
            <person name="Thummler F."/>
            <person name="Tillich M."/>
            <person name="Villarreal Aguilar J.C."/>
            <person name="Widiez T."/>
            <person name="Wong G.K."/>
            <person name="Wymore A."/>
            <person name="Zhang Y."/>
            <person name="Zimmer A.D."/>
            <person name="Quatrano R.S."/>
            <person name="Mayer K.F.X."/>
            <person name="Goodstein D."/>
            <person name="Casacuberta J.M."/>
            <person name="Vandepoele K."/>
            <person name="Reski R."/>
            <person name="Cuming A.C."/>
            <person name="Tuskan G.A."/>
            <person name="Maumus F."/>
            <person name="Salse J."/>
            <person name="Schmutz J."/>
            <person name="Rensing S.A."/>
        </authorList>
    </citation>
    <scope>NUCLEOTIDE SEQUENCE [LARGE SCALE GENOMIC DNA]</scope>
    <source>
        <strain evidence="2 3">cv. Gransden 2004</strain>
    </source>
</reference>
<sequence length="109" mass="12720">MTFLIRRVWCNAIKDQDHLADVKAVVDQQTNITKDDILRYQESNKSEKKFVMDTEPTSRSFYLRLKVEKKPEVGDKSFFSMFAFAGAALETINYQLAMLSSCGQWWRRG</sequence>